<evidence type="ECO:0000259" key="2">
    <source>
        <dbReference type="PROSITE" id="PS50222"/>
    </source>
</evidence>
<feature type="chain" id="PRO_5012918248" evidence="1">
    <location>
        <begin position="22"/>
        <end position="76"/>
    </location>
</feature>
<dbReference type="GO" id="GO:0005509">
    <property type="term" value="F:calcium ion binding"/>
    <property type="evidence" value="ECO:0007669"/>
    <property type="project" value="InterPro"/>
</dbReference>
<dbReference type="RefSeq" id="WP_094023528.1">
    <property type="nucleotide sequence ID" value="NZ_FXYF01000023.1"/>
</dbReference>
<name>A0A238L6M5_9RHOB</name>
<gene>
    <name evidence="3" type="ORF">MAA8898_04810</name>
</gene>
<dbReference type="InterPro" id="IPR011992">
    <property type="entry name" value="EF-hand-dom_pair"/>
</dbReference>
<dbReference type="PROSITE" id="PS00018">
    <property type="entry name" value="EF_HAND_1"/>
    <property type="match status" value="1"/>
</dbReference>
<dbReference type="EMBL" id="FXYF01000023">
    <property type="protein sequence ID" value="SMX50490.1"/>
    <property type="molecule type" value="Genomic_DNA"/>
</dbReference>
<dbReference type="AlphaFoldDB" id="A0A238L6M5"/>
<dbReference type="Proteomes" id="UP000207598">
    <property type="component" value="Unassembled WGS sequence"/>
</dbReference>
<evidence type="ECO:0000256" key="1">
    <source>
        <dbReference type="SAM" id="SignalP"/>
    </source>
</evidence>
<accession>A0A238L6M5</accession>
<reference evidence="3 4" key="1">
    <citation type="submission" date="2017-05" db="EMBL/GenBank/DDBJ databases">
        <authorList>
            <person name="Song R."/>
            <person name="Chenine A.L."/>
            <person name="Ruprecht R.M."/>
        </authorList>
    </citation>
    <scope>NUCLEOTIDE SEQUENCE [LARGE SCALE GENOMIC DNA]</scope>
    <source>
        <strain evidence="3 4">CECT 8898</strain>
    </source>
</reference>
<dbReference type="InterPro" id="IPR018247">
    <property type="entry name" value="EF_Hand_1_Ca_BS"/>
</dbReference>
<dbReference type="InterPro" id="IPR002048">
    <property type="entry name" value="EF_hand_dom"/>
</dbReference>
<feature type="signal peptide" evidence="1">
    <location>
        <begin position="1"/>
        <end position="21"/>
    </location>
</feature>
<evidence type="ECO:0000313" key="3">
    <source>
        <dbReference type="EMBL" id="SMX50490.1"/>
    </source>
</evidence>
<protein>
    <submittedName>
        <fullName evidence="3">EF hand</fullName>
    </submittedName>
</protein>
<organism evidence="3 4">
    <name type="scientific">Maliponia aquimaris</name>
    <dbReference type="NCBI Taxonomy" id="1673631"/>
    <lineage>
        <taxon>Bacteria</taxon>
        <taxon>Pseudomonadati</taxon>
        <taxon>Pseudomonadota</taxon>
        <taxon>Alphaproteobacteria</taxon>
        <taxon>Rhodobacterales</taxon>
        <taxon>Paracoccaceae</taxon>
        <taxon>Maliponia</taxon>
    </lineage>
</organism>
<feature type="domain" description="EF-hand" evidence="2">
    <location>
        <begin position="40"/>
        <end position="75"/>
    </location>
</feature>
<proteinExistence type="predicted"/>
<dbReference type="PROSITE" id="PS50222">
    <property type="entry name" value="EF_HAND_2"/>
    <property type="match status" value="1"/>
</dbReference>
<dbReference type="Pfam" id="PF13202">
    <property type="entry name" value="EF-hand_5"/>
    <property type="match status" value="1"/>
</dbReference>
<keyword evidence="4" id="KW-1185">Reference proteome</keyword>
<dbReference type="Gene3D" id="1.10.238.10">
    <property type="entry name" value="EF-hand"/>
    <property type="match status" value="1"/>
</dbReference>
<dbReference type="OrthoDB" id="5470953at2"/>
<dbReference type="SUPFAM" id="SSF47473">
    <property type="entry name" value="EF-hand"/>
    <property type="match status" value="1"/>
</dbReference>
<evidence type="ECO:0000313" key="4">
    <source>
        <dbReference type="Proteomes" id="UP000207598"/>
    </source>
</evidence>
<sequence>MKKTMIALMAALTVAGGAAYAEVADADGDGAYNMDEMKAAYPDLTEEVFGQIDTDANGTISPEELEAAIAAGTIAG</sequence>
<keyword evidence="1" id="KW-0732">Signal</keyword>